<sequence length="232" mass="24233">MKKALSAALVSGLLLTGIPASAQATQMSNQQELTKGAVQKSDGKSARSLFEAIWFATGDRAADLRQKVQSETFRAYLDNGSQEADIRAMARQVADALEASKPGYLKKLEKELTSGDVYKVESALASTSQDVLRVVREKYPAQVAMARADGGASGNCLWVFAVAAVAVWSGAVVVNYAGVVNVAGAVNAVGWFNASVSVNVSSPSSLETTATTADERASTENIVAALTKALAK</sequence>
<dbReference type="InterPro" id="IPR023888">
    <property type="entry name" value="SdpC-like"/>
</dbReference>
<evidence type="ECO:0000256" key="1">
    <source>
        <dbReference type="SAM" id="SignalP"/>
    </source>
</evidence>
<evidence type="ECO:0000313" key="3">
    <source>
        <dbReference type="Proteomes" id="UP000198751"/>
    </source>
</evidence>
<dbReference type="AlphaFoldDB" id="A0A1H2BMQ1"/>
<feature type="signal peptide" evidence="1">
    <location>
        <begin position="1"/>
        <end position="22"/>
    </location>
</feature>
<protein>
    <submittedName>
        <fullName evidence="2">Antimicrobial peptide, SdpC family</fullName>
    </submittedName>
</protein>
<dbReference type="Proteomes" id="UP000198751">
    <property type="component" value="Chromosome I"/>
</dbReference>
<organism evidence="2 3">
    <name type="scientific">Pseudarthrobacter equi</name>
    <dbReference type="NCBI Taxonomy" id="728066"/>
    <lineage>
        <taxon>Bacteria</taxon>
        <taxon>Bacillati</taxon>
        <taxon>Actinomycetota</taxon>
        <taxon>Actinomycetes</taxon>
        <taxon>Micrococcales</taxon>
        <taxon>Micrococcaceae</taxon>
        <taxon>Pseudarthrobacter</taxon>
    </lineage>
</organism>
<dbReference type="RefSeq" id="WP_091723299.1">
    <property type="nucleotide sequence ID" value="NZ_CAUQLD010000015.1"/>
</dbReference>
<accession>A0A1H2BMQ1</accession>
<keyword evidence="1" id="KW-0732">Signal</keyword>
<feature type="chain" id="PRO_5009270147" evidence="1">
    <location>
        <begin position="23"/>
        <end position="232"/>
    </location>
</feature>
<dbReference type="EMBL" id="LT629779">
    <property type="protein sequence ID" value="SDT59575.1"/>
    <property type="molecule type" value="Genomic_DNA"/>
</dbReference>
<keyword evidence="3" id="KW-1185">Reference proteome</keyword>
<name>A0A1H2BMQ1_9MICC</name>
<gene>
    <name evidence="2" type="ORF">SAMN04489743_3821</name>
</gene>
<proteinExistence type="predicted"/>
<dbReference type="Pfam" id="PF26137">
    <property type="entry name" value="Toxin_SdpC"/>
    <property type="match status" value="1"/>
</dbReference>
<evidence type="ECO:0000313" key="2">
    <source>
        <dbReference type="EMBL" id="SDT59575.1"/>
    </source>
</evidence>
<reference evidence="3" key="1">
    <citation type="submission" date="2016-10" db="EMBL/GenBank/DDBJ databases">
        <authorList>
            <person name="Varghese N."/>
            <person name="Submissions S."/>
        </authorList>
    </citation>
    <scope>NUCLEOTIDE SEQUENCE [LARGE SCALE GENOMIC DNA]</scope>
    <source>
        <strain evidence="3">IMMIB L-1606</strain>
    </source>
</reference>